<sequence>MILLNYQKRILEKRIPFLNIGDTIQIYLEIFEGNKKRIQQYTGILISKRNNSTNTTITVRKTINQIGVEKIFPIYSPKILKIEVLKSVYCRKSKLYFLRKLQGKKNLFRQKN</sequence>
<dbReference type="GO" id="GO:0003735">
    <property type="term" value="F:structural constituent of ribosome"/>
    <property type="evidence" value="ECO:0007669"/>
    <property type="project" value="InterPro"/>
</dbReference>
<comment type="subcellular location">
    <subcellularLocation>
        <location evidence="1">Plastid</location>
        <location evidence="1">Chloroplast</location>
    </subcellularLocation>
</comment>
<evidence type="ECO:0000256" key="6">
    <source>
        <dbReference type="ARBA" id="ARBA00023274"/>
    </source>
</evidence>
<dbReference type="GO" id="GO:0005762">
    <property type="term" value="C:mitochondrial large ribosomal subunit"/>
    <property type="evidence" value="ECO:0007669"/>
    <property type="project" value="TreeGrafter"/>
</dbReference>
<keyword evidence="6" id="KW-0687">Ribonucleoprotein</keyword>
<name>A0A2Z5ZAY4_9STRA</name>
<dbReference type="PIRSF" id="PIRSF002191">
    <property type="entry name" value="Ribosomal_L19"/>
    <property type="match status" value="1"/>
</dbReference>
<dbReference type="GO" id="GO:0006412">
    <property type="term" value="P:translation"/>
    <property type="evidence" value="ECO:0007669"/>
    <property type="project" value="InterPro"/>
</dbReference>
<evidence type="ECO:0000256" key="4">
    <source>
        <dbReference type="ARBA" id="ARBA00022640"/>
    </source>
</evidence>
<dbReference type="AlphaFoldDB" id="A0A2Z5ZAY4"/>
<keyword evidence="3" id="KW-0150">Chloroplast</keyword>
<geneLocation type="plastid" evidence="8"/>
<evidence type="ECO:0000256" key="5">
    <source>
        <dbReference type="ARBA" id="ARBA00022980"/>
    </source>
</evidence>
<accession>A0A2Z5ZAY4</accession>
<evidence type="ECO:0000256" key="7">
    <source>
        <dbReference type="ARBA" id="ARBA00035376"/>
    </source>
</evidence>
<organism evidence="8">
    <name type="scientific">Nitzschia sp. PL1-4</name>
    <dbReference type="NCBI Taxonomy" id="2083272"/>
    <lineage>
        <taxon>Eukaryota</taxon>
        <taxon>Sar</taxon>
        <taxon>Stramenopiles</taxon>
        <taxon>Ochrophyta</taxon>
        <taxon>Bacillariophyta</taxon>
        <taxon>Bacillariophyceae</taxon>
        <taxon>Bacillariophycidae</taxon>
        <taxon>Bacillariales</taxon>
        <taxon>Bacillariaceae</taxon>
        <taxon>Nitzschia</taxon>
    </lineage>
</organism>
<keyword evidence="4 8" id="KW-0934">Plastid</keyword>
<dbReference type="PANTHER" id="PTHR15680">
    <property type="entry name" value="RIBOSOMAL PROTEIN L19"/>
    <property type="match status" value="1"/>
</dbReference>
<evidence type="ECO:0000313" key="8">
    <source>
        <dbReference type="EMBL" id="BBC77538.1"/>
    </source>
</evidence>
<dbReference type="SUPFAM" id="SSF50104">
    <property type="entry name" value="Translation proteins SH3-like domain"/>
    <property type="match status" value="1"/>
</dbReference>
<evidence type="ECO:0000256" key="3">
    <source>
        <dbReference type="ARBA" id="ARBA00022528"/>
    </source>
</evidence>
<dbReference type="InterPro" id="IPR038657">
    <property type="entry name" value="Ribosomal_bL19_sf"/>
</dbReference>
<evidence type="ECO:0000256" key="1">
    <source>
        <dbReference type="ARBA" id="ARBA00004229"/>
    </source>
</evidence>
<dbReference type="PRINTS" id="PR00061">
    <property type="entry name" value="RIBOSOMALL19"/>
</dbReference>
<keyword evidence="5 8" id="KW-0689">Ribosomal protein</keyword>
<dbReference type="Pfam" id="PF01245">
    <property type="entry name" value="Ribosomal_L19"/>
    <property type="match status" value="1"/>
</dbReference>
<dbReference type="InterPro" id="IPR008991">
    <property type="entry name" value="Translation_prot_SH3-like_sf"/>
</dbReference>
<evidence type="ECO:0000256" key="2">
    <source>
        <dbReference type="ARBA" id="ARBA00005781"/>
    </source>
</evidence>
<dbReference type="InterPro" id="IPR001857">
    <property type="entry name" value="Ribosomal_bL19"/>
</dbReference>
<protein>
    <recommendedName>
        <fullName evidence="7">50S ribosomal protein L19, chloroplastic</fullName>
    </recommendedName>
</protein>
<reference evidence="8" key="1">
    <citation type="submission" date="2018-02" db="EMBL/GenBank/DDBJ databases">
        <title>Evolution and diversity of non-photosynthetic diatom plastid genomes.</title>
        <authorList>
            <person name="Kamikawa R."/>
            <person name="Ishii K."/>
        </authorList>
    </citation>
    <scope>NUCLEOTIDE SEQUENCE</scope>
    <source>
        <strain evidence="8">PL1-4</strain>
    </source>
</reference>
<dbReference type="NCBIfam" id="TIGR01024">
    <property type="entry name" value="rplS_bact"/>
    <property type="match status" value="1"/>
</dbReference>
<dbReference type="PANTHER" id="PTHR15680:SF9">
    <property type="entry name" value="LARGE RIBOSOMAL SUBUNIT PROTEIN BL19M"/>
    <property type="match status" value="1"/>
</dbReference>
<gene>
    <name evidence="8" type="primary">rpl19</name>
</gene>
<dbReference type="GO" id="GO:0009507">
    <property type="term" value="C:chloroplast"/>
    <property type="evidence" value="ECO:0007669"/>
    <property type="project" value="UniProtKB-SubCell"/>
</dbReference>
<dbReference type="Gene3D" id="2.30.30.790">
    <property type="match status" value="1"/>
</dbReference>
<comment type="similarity">
    <text evidence="2">Belongs to the bacterial ribosomal protein bL19 family.</text>
</comment>
<proteinExistence type="inferred from homology"/>
<dbReference type="EMBL" id="AP018506">
    <property type="protein sequence ID" value="BBC77538.1"/>
    <property type="molecule type" value="Genomic_DNA"/>
</dbReference>